<sequence length="493" mass="53980">MSAPKTIAASKETVSATMSRWAAGLQYKDFSQDAIYQAKRFLLDSIGCALGGFQQHDVKIALEVLGEVAGRGPATVIGTGERIDPVSAALANALMIRCMDYNDIYWKQDPSHPSDIFPAALACCERAGSGGKELIVGLVLGHEFEMRFCEAAFPGIRERGWHHATLTAFVSPIVAGRVLHLTWEQIQHAIGISASRHCTLGAVTAGKLTMMKNTVDPMATQSGVFAALLAEKGYSGPEHVVDGKEGLTHVFGPAWKLNLLTDGLGESWRITQCGMKAFPTEALTHTPISAVLDLVKSNDLHCDQVEKVQIRSLARAADILSDPSKYDPHTRETADHSLPYVIAAALVDRQVTPVQFTMEKIMDAKIREQLRKVEVVADPEIEKVFPALQRVVVNITTTDGRRFSKQLDFPKGDPRNPLTDQEVEEKFAALADGVLSVTAQRKLKEAIWNLEDIDSVRKLMALMKADVQKKTARFKSKASSPVNGRNRRKAVFA</sequence>
<dbReference type="AlphaFoldDB" id="A0A2U3K4E3"/>
<dbReference type="InterPro" id="IPR045336">
    <property type="entry name" value="MmgE_PrpD_N"/>
</dbReference>
<name>A0A2U3K4E3_9BACT</name>
<dbReference type="InterPro" id="IPR042188">
    <property type="entry name" value="MmgE/PrpD_sf_2"/>
</dbReference>
<protein>
    <submittedName>
        <fullName evidence="5">MmgE/PrpD</fullName>
    </submittedName>
</protein>
<dbReference type="SUPFAM" id="SSF103378">
    <property type="entry name" value="2-methylcitrate dehydratase PrpD"/>
    <property type="match status" value="1"/>
</dbReference>
<dbReference type="PANTHER" id="PTHR16943">
    <property type="entry name" value="2-METHYLCITRATE DEHYDRATASE-RELATED"/>
    <property type="match status" value="1"/>
</dbReference>
<dbReference type="Pfam" id="PF19305">
    <property type="entry name" value="MmgE_PrpD_C"/>
    <property type="match status" value="1"/>
</dbReference>
<proteinExistence type="inferred from homology"/>
<accession>A0A2U3K4E3</accession>
<evidence type="ECO:0000256" key="1">
    <source>
        <dbReference type="ARBA" id="ARBA00006174"/>
    </source>
</evidence>
<evidence type="ECO:0000313" key="5">
    <source>
        <dbReference type="EMBL" id="SPF34479.1"/>
    </source>
</evidence>
<evidence type="ECO:0000313" key="6">
    <source>
        <dbReference type="Proteomes" id="UP000238701"/>
    </source>
</evidence>
<dbReference type="Gene3D" id="1.10.4100.10">
    <property type="entry name" value="2-methylcitrate dehydratase PrpD"/>
    <property type="match status" value="1"/>
</dbReference>
<organism evidence="5 6">
    <name type="scientific">Candidatus Sulfotelmatobacter kueseliae</name>
    <dbReference type="NCBI Taxonomy" id="2042962"/>
    <lineage>
        <taxon>Bacteria</taxon>
        <taxon>Pseudomonadati</taxon>
        <taxon>Acidobacteriota</taxon>
        <taxon>Terriglobia</taxon>
        <taxon>Terriglobales</taxon>
        <taxon>Candidatus Korobacteraceae</taxon>
        <taxon>Candidatus Sulfotelmatobacter</taxon>
    </lineage>
</organism>
<dbReference type="Gene3D" id="3.30.1330.120">
    <property type="entry name" value="2-methylcitrate dehydratase PrpD"/>
    <property type="match status" value="1"/>
</dbReference>
<evidence type="ECO:0000256" key="2">
    <source>
        <dbReference type="SAM" id="MobiDB-lite"/>
    </source>
</evidence>
<dbReference type="PANTHER" id="PTHR16943:SF8">
    <property type="entry name" value="2-METHYLCITRATE DEHYDRATASE"/>
    <property type="match status" value="1"/>
</dbReference>
<reference evidence="6" key="1">
    <citation type="submission" date="2018-02" db="EMBL/GenBank/DDBJ databases">
        <authorList>
            <person name="Hausmann B."/>
        </authorList>
    </citation>
    <scope>NUCLEOTIDE SEQUENCE [LARGE SCALE GENOMIC DNA]</scope>
    <source>
        <strain evidence="6">Peat soil MAG SbA1</strain>
    </source>
</reference>
<evidence type="ECO:0000259" key="4">
    <source>
        <dbReference type="Pfam" id="PF19305"/>
    </source>
</evidence>
<dbReference type="OrthoDB" id="9797528at2"/>
<dbReference type="Proteomes" id="UP000238701">
    <property type="component" value="Unassembled WGS sequence"/>
</dbReference>
<evidence type="ECO:0000259" key="3">
    <source>
        <dbReference type="Pfam" id="PF03972"/>
    </source>
</evidence>
<gene>
    <name evidence="5" type="ORF">SBA1_1270002</name>
</gene>
<feature type="domain" description="MmgE/PrpD C-terminal" evidence="4">
    <location>
        <begin position="278"/>
        <end position="451"/>
    </location>
</feature>
<feature type="region of interest" description="Disordered" evidence="2">
    <location>
        <begin position="473"/>
        <end position="493"/>
    </location>
</feature>
<feature type="domain" description="MmgE/PrpD N-terminal" evidence="3">
    <location>
        <begin position="18"/>
        <end position="255"/>
    </location>
</feature>
<dbReference type="InterPro" id="IPR036148">
    <property type="entry name" value="MmgE/PrpD_sf"/>
</dbReference>
<comment type="similarity">
    <text evidence="1">Belongs to the PrpD family.</text>
</comment>
<dbReference type="Pfam" id="PF03972">
    <property type="entry name" value="MmgE_PrpD_N"/>
    <property type="match status" value="1"/>
</dbReference>
<dbReference type="InterPro" id="IPR042183">
    <property type="entry name" value="MmgE/PrpD_sf_1"/>
</dbReference>
<dbReference type="EMBL" id="OMOD01000032">
    <property type="protein sequence ID" value="SPF34479.1"/>
    <property type="molecule type" value="Genomic_DNA"/>
</dbReference>
<dbReference type="GO" id="GO:0016829">
    <property type="term" value="F:lyase activity"/>
    <property type="evidence" value="ECO:0007669"/>
    <property type="project" value="InterPro"/>
</dbReference>
<dbReference type="InterPro" id="IPR045337">
    <property type="entry name" value="MmgE_PrpD_C"/>
</dbReference>
<dbReference type="InterPro" id="IPR005656">
    <property type="entry name" value="MmgE_PrpD"/>
</dbReference>